<dbReference type="CDD" id="cd00311">
    <property type="entry name" value="TIM"/>
    <property type="match status" value="1"/>
</dbReference>
<dbReference type="KEGG" id="sba:Sulba_0468"/>
<dbReference type="Gene3D" id="3.20.20.70">
    <property type="entry name" value="Aldolase class I"/>
    <property type="match status" value="1"/>
</dbReference>
<dbReference type="GO" id="GO:0046166">
    <property type="term" value="P:glyceraldehyde-3-phosphate biosynthetic process"/>
    <property type="evidence" value="ECO:0007669"/>
    <property type="project" value="TreeGrafter"/>
</dbReference>
<accession>I3XV12</accession>
<keyword evidence="2 3" id="KW-0413">Isomerase</keyword>
<dbReference type="UniPathway" id="UPA00138"/>
<keyword evidence="3" id="KW-0963">Cytoplasm</keyword>
<evidence type="ECO:0000256" key="2">
    <source>
        <dbReference type="ARBA" id="ARBA00023235"/>
    </source>
</evidence>
<comment type="similarity">
    <text evidence="1 3">Belongs to the triosephosphate isomerase family.</text>
</comment>
<dbReference type="GO" id="GO:0004807">
    <property type="term" value="F:triose-phosphate isomerase activity"/>
    <property type="evidence" value="ECO:0007669"/>
    <property type="project" value="UniProtKB-EC"/>
</dbReference>
<dbReference type="InterPro" id="IPR000652">
    <property type="entry name" value="Triosephosphate_isomerase"/>
</dbReference>
<keyword evidence="5" id="KW-1185">Reference proteome</keyword>
<dbReference type="AlphaFoldDB" id="I3XV12"/>
<evidence type="ECO:0000313" key="5">
    <source>
        <dbReference type="Proteomes" id="UP000006176"/>
    </source>
</evidence>
<dbReference type="OrthoDB" id="9809429at2"/>
<keyword evidence="3" id="KW-0312">Gluconeogenesis</keyword>
<comment type="subcellular location">
    <subcellularLocation>
        <location evidence="3">Cytoplasm</location>
    </subcellularLocation>
</comment>
<dbReference type="PROSITE" id="PS51440">
    <property type="entry name" value="TIM_2"/>
    <property type="match status" value="1"/>
</dbReference>
<proteinExistence type="inferred from homology"/>
<dbReference type="InterPro" id="IPR020861">
    <property type="entry name" value="Triosephosphate_isomerase_AS"/>
</dbReference>
<dbReference type="RefSeq" id="WP_014768666.1">
    <property type="nucleotide sequence ID" value="NC_018002.1"/>
</dbReference>
<dbReference type="GO" id="GO:0006094">
    <property type="term" value="P:gluconeogenesis"/>
    <property type="evidence" value="ECO:0007669"/>
    <property type="project" value="UniProtKB-UniPathway"/>
</dbReference>
<dbReference type="EMBL" id="CP003333">
    <property type="protein sequence ID" value="AFL67786.1"/>
    <property type="molecule type" value="Genomic_DNA"/>
</dbReference>
<dbReference type="EC" id="5.3.1.1" evidence="3"/>
<dbReference type="PANTHER" id="PTHR21139:SF42">
    <property type="entry name" value="TRIOSEPHOSPHATE ISOMERASE"/>
    <property type="match status" value="1"/>
</dbReference>
<dbReference type="PATRIC" id="fig|760154.4.peg.466"/>
<dbReference type="Pfam" id="PF00121">
    <property type="entry name" value="TIM"/>
    <property type="match status" value="1"/>
</dbReference>
<evidence type="ECO:0000256" key="3">
    <source>
        <dbReference type="RuleBase" id="RU363013"/>
    </source>
</evidence>
<gene>
    <name evidence="4" type="ordered locus">Sulba_0468</name>
</gene>
<comment type="pathway">
    <text evidence="3">Carbohydrate biosynthesis; gluconeogenesis.</text>
</comment>
<sequence length="237" mass="26878">MMIASNFKTNYTRATAEVFIKTVQAFLVQTHNEQEVRIFAPFTALNRFDEVKNLKVGVQNFYPVQNGSFTGEIGFEQLEEFGIESVLIGHSERRHILKESHALIAQKYDFAKARDAEIIYCVGEPAEVRMQGIDAVMSYLWEQFEGIDVHYEKLIIAYEPVWAIGTGLSAHLDDIKEVLERLREKLSKPLLYGGSVKVENIESILHVKACDGVLVGTASWNEEAFCEMIRIADSVKK</sequence>
<dbReference type="GO" id="GO:0005829">
    <property type="term" value="C:cytosol"/>
    <property type="evidence" value="ECO:0007669"/>
    <property type="project" value="TreeGrafter"/>
</dbReference>
<reference evidence="4 5" key="1">
    <citation type="submission" date="2012-06" db="EMBL/GenBank/DDBJ databases">
        <title>Complete sequence of Sulfurospirillum barnesii SES-3.</title>
        <authorList>
            <consortium name="US DOE Joint Genome Institute"/>
            <person name="Lucas S."/>
            <person name="Han J."/>
            <person name="Lapidus A."/>
            <person name="Cheng J.-F."/>
            <person name="Goodwin L."/>
            <person name="Pitluck S."/>
            <person name="Peters L."/>
            <person name="Ovchinnikova G."/>
            <person name="Lu M."/>
            <person name="Detter J.C."/>
            <person name="Han C."/>
            <person name="Tapia R."/>
            <person name="Land M."/>
            <person name="Hauser L."/>
            <person name="Kyrpides N."/>
            <person name="Ivanova N."/>
            <person name="Pagani I."/>
            <person name="Stolz J."/>
            <person name="Arkin A."/>
            <person name="Dehal P."/>
            <person name="Oremland R."/>
            <person name="Saltikov C."/>
            <person name="Basu P."/>
            <person name="Hollibaugh J."/>
            <person name="Newman D."/>
            <person name="Stolyar S."/>
            <person name="Hazen T."/>
            <person name="Woyke T."/>
        </authorList>
    </citation>
    <scope>NUCLEOTIDE SEQUENCE [LARGE SCALE GENOMIC DNA]</scope>
    <source>
        <strain evidence="5">ATCC 700032 / DSM 10660 / SES-3</strain>
    </source>
</reference>
<dbReference type="STRING" id="760154.Sulba_0468"/>
<comment type="pathway">
    <text evidence="3">Carbohydrate degradation; glycolysis; D-glyceraldehyde 3-phosphate from glycerone phosphate: step 1/1.</text>
</comment>
<comment type="subunit">
    <text evidence="3">Homodimer.</text>
</comment>
<dbReference type="SUPFAM" id="SSF51351">
    <property type="entry name" value="Triosephosphate isomerase (TIM)"/>
    <property type="match status" value="1"/>
</dbReference>
<evidence type="ECO:0000256" key="1">
    <source>
        <dbReference type="ARBA" id="ARBA00007422"/>
    </source>
</evidence>
<dbReference type="PROSITE" id="PS00171">
    <property type="entry name" value="TIM_1"/>
    <property type="match status" value="1"/>
</dbReference>
<dbReference type="UniPathway" id="UPA00109">
    <property type="reaction ID" value="UER00189"/>
</dbReference>
<dbReference type="PANTHER" id="PTHR21139">
    <property type="entry name" value="TRIOSEPHOSPHATE ISOMERASE"/>
    <property type="match status" value="1"/>
</dbReference>
<protein>
    <recommendedName>
        <fullName evidence="3">Triosephosphate isomerase</fullName>
        <ecNumber evidence="3">5.3.1.1</ecNumber>
    </recommendedName>
</protein>
<dbReference type="InterPro" id="IPR035990">
    <property type="entry name" value="TIM_sf"/>
</dbReference>
<dbReference type="GO" id="GO:0006096">
    <property type="term" value="P:glycolytic process"/>
    <property type="evidence" value="ECO:0007669"/>
    <property type="project" value="UniProtKB-UniPathway"/>
</dbReference>
<dbReference type="GO" id="GO:0019563">
    <property type="term" value="P:glycerol catabolic process"/>
    <property type="evidence" value="ECO:0007669"/>
    <property type="project" value="TreeGrafter"/>
</dbReference>
<name>I3XV12_SULBS</name>
<keyword evidence="3" id="KW-0324">Glycolysis</keyword>
<organism evidence="4 5">
    <name type="scientific">Sulfurospirillum barnesii (strain ATCC 700032 / DSM 10660 / SES-3)</name>
    <dbReference type="NCBI Taxonomy" id="760154"/>
    <lineage>
        <taxon>Bacteria</taxon>
        <taxon>Pseudomonadati</taxon>
        <taxon>Campylobacterota</taxon>
        <taxon>Epsilonproteobacteria</taxon>
        <taxon>Campylobacterales</taxon>
        <taxon>Sulfurospirillaceae</taxon>
        <taxon>Sulfurospirillum</taxon>
    </lineage>
</organism>
<dbReference type="HOGENOM" id="CLU_024251_2_3_7"/>
<dbReference type="NCBIfam" id="NF000728">
    <property type="entry name" value="PRK00042.3-2"/>
    <property type="match status" value="1"/>
</dbReference>
<evidence type="ECO:0000313" key="4">
    <source>
        <dbReference type="EMBL" id="AFL67786.1"/>
    </source>
</evidence>
<comment type="catalytic activity">
    <reaction evidence="3">
        <text>D-glyceraldehyde 3-phosphate = dihydroxyacetone phosphate</text>
        <dbReference type="Rhea" id="RHEA:18585"/>
        <dbReference type="ChEBI" id="CHEBI:57642"/>
        <dbReference type="ChEBI" id="CHEBI:59776"/>
        <dbReference type="EC" id="5.3.1.1"/>
    </reaction>
</comment>
<dbReference type="Proteomes" id="UP000006176">
    <property type="component" value="Chromosome"/>
</dbReference>
<dbReference type="eggNOG" id="COG0149">
    <property type="taxonomic scope" value="Bacteria"/>
</dbReference>
<dbReference type="InterPro" id="IPR013785">
    <property type="entry name" value="Aldolase_TIM"/>
</dbReference>